<evidence type="ECO:0000313" key="2">
    <source>
        <dbReference type="Proteomes" id="UP000006591"/>
    </source>
</evidence>
<reference evidence="1" key="1">
    <citation type="submission" date="2015-04" db="UniProtKB">
        <authorList>
            <consortium name="EnsemblPlants"/>
        </authorList>
    </citation>
    <scope>IDENTIFICATION</scope>
    <source>
        <strain evidence="1">SL10</strain>
    </source>
</reference>
<protein>
    <recommendedName>
        <fullName evidence="3">F-box domain-containing protein</fullName>
    </recommendedName>
</protein>
<dbReference type="SUPFAM" id="SSF81383">
    <property type="entry name" value="F-box domain"/>
    <property type="match status" value="1"/>
</dbReference>
<dbReference type="OMA" id="SPENELW"/>
<reference evidence="1" key="2">
    <citation type="submission" date="2018-04" db="EMBL/GenBank/DDBJ databases">
        <title>OnivRS2 (Oryza nivara Reference Sequence Version 2).</title>
        <authorList>
            <person name="Zhang J."/>
            <person name="Kudrna D."/>
            <person name="Lee S."/>
            <person name="Talag J."/>
            <person name="Rajasekar S."/>
            <person name="Welchert J."/>
            <person name="Hsing Y.-I."/>
            <person name="Wing R.A."/>
        </authorList>
    </citation>
    <scope>NUCLEOTIDE SEQUENCE [LARGE SCALE GENOMIC DNA]</scope>
    <source>
        <strain evidence="1">SL10</strain>
    </source>
</reference>
<dbReference type="HOGENOM" id="CLU_017945_2_1_1"/>
<dbReference type="InterPro" id="IPR036047">
    <property type="entry name" value="F-box-like_dom_sf"/>
</dbReference>
<accession>A0A0E0GQG5</accession>
<dbReference type="PANTHER" id="PTHR32133:SF409">
    <property type="entry name" value="F-BOX DOMAIN-CONTAINING PROTEIN"/>
    <property type="match status" value="1"/>
</dbReference>
<sequence length="296" mass="32704">MAPPLEDDDFLPEILLRLSRRTYDPARLVRVSAVCKAWRRVLADPSFSGRYRGLHGPRAPVLGVLHNPTDCELDRFVPTATSSSFRPYAHASFYSLDTGEAASGGWTTSASTSAPSWSLEGYYLEDDRPAAHVVGDSLYFVGKSGVLLRYRYGRLLVVDSDVLSVIQPPPDAKRRLRLGYTVVMASPENELWMGILHRHMLSLWAREEEDDAAAAANAGWVRRSVIDLKPVLPWPIGKPKGKERACLAVVDEDPDVIFVGTEEDDGVFAVELESLVRCASGKYARLANQEAVCFPS</sequence>
<dbReference type="Gene3D" id="1.20.1280.50">
    <property type="match status" value="1"/>
</dbReference>
<dbReference type="EnsemblPlants" id="ONIVA03G26940.1">
    <property type="protein sequence ID" value="ONIVA03G26940.1"/>
    <property type="gene ID" value="ONIVA03G26940"/>
</dbReference>
<dbReference type="PANTHER" id="PTHR32133">
    <property type="entry name" value="OS07G0120400 PROTEIN"/>
    <property type="match status" value="1"/>
</dbReference>
<keyword evidence="2" id="KW-1185">Reference proteome</keyword>
<name>A0A0E0GQG5_ORYNI</name>
<dbReference type="Gramene" id="ONIVA03G26940.1">
    <property type="protein sequence ID" value="ONIVA03G26940.1"/>
    <property type="gene ID" value="ONIVA03G26940"/>
</dbReference>
<evidence type="ECO:0000313" key="1">
    <source>
        <dbReference type="EnsemblPlants" id="ONIVA03G26940.1"/>
    </source>
</evidence>
<dbReference type="Proteomes" id="UP000006591">
    <property type="component" value="Chromosome 3"/>
</dbReference>
<dbReference type="AlphaFoldDB" id="A0A0E0GQG5"/>
<organism evidence="1">
    <name type="scientific">Oryza nivara</name>
    <name type="common">Indian wild rice</name>
    <name type="synonym">Oryza sativa f. spontanea</name>
    <dbReference type="NCBI Taxonomy" id="4536"/>
    <lineage>
        <taxon>Eukaryota</taxon>
        <taxon>Viridiplantae</taxon>
        <taxon>Streptophyta</taxon>
        <taxon>Embryophyta</taxon>
        <taxon>Tracheophyta</taxon>
        <taxon>Spermatophyta</taxon>
        <taxon>Magnoliopsida</taxon>
        <taxon>Liliopsida</taxon>
        <taxon>Poales</taxon>
        <taxon>Poaceae</taxon>
        <taxon>BOP clade</taxon>
        <taxon>Oryzoideae</taxon>
        <taxon>Oryzeae</taxon>
        <taxon>Oryzinae</taxon>
        <taxon>Oryza</taxon>
    </lineage>
</organism>
<evidence type="ECO:0008006" key="3">
    <source>
        <dbReference type="Google" id="ProtNLM"/>
    </source>
</evidence>
<proteinExistence type="predicted"/>